<comment type="caution">
    <text evidence="3">The sequence shown here is derived from an EMBL/GenBank/DDBJ whole genome shotgun (WGS) entry which is preliminary data.</text>
</comment>
<dbReference type="Proteomes" id="UP000257479">
    <property type="component" value="Unassembled WGS sequence"/>
</dbReference>
<evidence type="ECO:0000256" key="1">
    <source>
        <dbReference type="SAM" id="MobiDB-lite"/>
    </source>
</evidence>
<evidence type="ECO:0000313" key="4">
    <source>
        <dbReference type="Proteomes" id="UP000257479"/>
    </source>
</evidence>
<dbReference type="PANTHER" id="PTHR46310:SF7">
    <property type="entry name" value="AMIDASE 1"/>
    <property type="match status" value="1"/>
</dbReference>
<feature type="domain" description="Amidase" evidence="2">
    <location>
        <begin position="235"/>
        <end position="610"/>
    </location>
</feature>
<dbReference type="OrthoDB" id="182039at2"/>
<dbReference type="Gene3D" id="3.10.450.50">
    <property type="match status" value="1"/>
</dbReference>
<dbReference type="InterPro" id="IPR032710">
    <property type="entry name" value="NTF2-like_dom_sf"/>
</dbReference>
<dbReference type="InterPro" id="IPR023631">
    <property type="entry name" value="Amidase_dom"/>
</dbReference>
<dbReference type="InterPro" id="IPR024507">
    <property type="entry name" value="AtzH-like"/>
</dbReference>
<dbReference type="SUPFAM" id="SSF75304">
    <property type="entry name" value="Amidase signature (AS) enzymes"/>
    <property type="match status" value="1"/>
</dbReference>
<gene>
    <name evidence="3" type="ORF">DCP95_15680</name>
</gene>
<dbReference type="PROSITE" id="PS00571">
    <property type="entry name" value="AMIDASES"/>
    <property type="match status" value="1"/>
</dbReference>
<proteinExistence type="predicted"/>
<dbReference type="Gene3D" id="3.90.1300.10">
    <property type="entry name" value="Amidase signature (AS) domain"/>
    <property type="match status" value="1"/>
</dbReference>
<dbReference type="PANTHER" id="PTHR46310">
    <property type="entry name" value="AMIDASE 1"/>
    <property type="match status" value="1"/>
</dbReference>
<feature type="compositionally biased region" description="Low complexity" evidence="1">
    <location>
        <begin position="9"/>
        <end position="25"/>
    </location>
</feature>
<dbReference type="Pfam" id="PF01425">
    <property type="entry name" value="Amidase"/>
    <property type="match status" value="1"/>
</dbReference>
<dbReference type="SUPFAM" id="SSF54427">
    <property type="entry name" value="NTF2-like"/>
    <property type="match status" value="1"/>
</dbReference>
<evidence type="ECO:0000313" key="3">
    <source>
        <dbReference type="EMBL" id="HAN25987.1"/>
    </source>
</evidence>
<accession>A0A3C1KH16</accession>
<feature type="region of interest" description="Disordered" evidence="1">
    <location>
        <begin position="1"/>
        <end position="25"/>
    </location>
</feature>
<sequence>MPTCRRRPTSTSRRSSTSSPACTRASEWRISPRCRRCLRRPPRPPRLDRRRTRRNRTTRDEASCAREFACSHGEGRARRGRGRARHTGHDHGCPGGAVSRDIPDALFTAFDRYERAILDNDLAVLDELFAPGPGTLRGDAAGLLVGHDAISAFRGVRGGVPPREIERIEYRELAPDVALLVSISRYRGGGTGLQTQIWERLDGRWLITAAHVTARAQALDRSVWRSVGDPLLQGAWEGPLDGLTVAVKDLFAIKGYRIGAGNPTFLETARPETANAAAVSELLRGGASLRGIARTDEFAYSIAGDNAHYGTPPNGALAGALPGGSSSGPATAVATGQASVGLATDTAGSIRVPASYQGLWGLRTTHGLVPRQGLLPLAQSFDTIGWLTRDGDTLQRVVDWSLSYDGSTSTESVFGESGADLPARLLVPDEIVEAAEPETRAAFEALLARIAGLDDAPSLRRVSVGSLDDYLAAFRTVQGAEAWRNNAEWVRAHPTALGAAVAERFRIAASVTRDDETAARAALEPLRDHVQSLVRDAVLVLPTVPGPAPMRTSDGDRVDAVRQATLRMTAPAAVGGAPAISVPLLTVPSQLGPAPVGVCFVSRPGTDVALVRFARRLAAGLALRKDLP</sequence>
<feature type="region of interest" description="Disordered" evidence="1">
    <location>
        <begin position="39"/>
        <end position="60"/>
    </location>
</feature>
<protein>
    <submittedName>
        <fullName evidence="3">DUF3225 domain-containing protein</fullName>
    </submittedName>
</protein>
<dbReference type="EMBL" id="DMNG01000273">
    <property type="protein sequence ID" value="HAN25987.1"/>
    <property type="molecule type" value="Genomic_DNA"/>
</dbReference>
<dbReference type="AlphaFoldDB" id="A0A3C1KH16"/>
<evidence type="ECO:0000259" key="2">
    <source>
        <dbReference type="Pfam" id="PF01425"/>
    </source>
</evidence>
<dbReference type="Pfam" id="PF11533">
    <property type="entry name" value="AtzH-like"/>
    <property type="match status" value="1"/>
</dbReference>
<feature type="region of interest" description="Disordered" evidence="1">
    <location>
        <begin position="75"/>
        <end position="95"/>
    </location>
</feature>
<organism evidence="3 4">
    <name type="scientific">Microbacterium ginsengisoli</name>
    <dbReference type="NCBI Taxonomy" id="400772"/>
    <lineage>
        <taxon>Bacteria</taxon>
        <taxon>Bacillati</taxon>
        <taxon>Actinomycetota</taxon>
        <taxon>Actinomycetes</taxon>
        <taxon>Micrococcales</taxon>
        <taxon>Microbacteriaceae</taxon>
        <taxon>Microbacterium</taxon>
    </lineage>
</organism>
<reference evidence="3 4" key="1">
    <citation type="journal article" date="2018" name="Nat. Biotechnol.">
        <title>A standardized bacterial taxonomy based on genome phylogeny substantially revises the tree of life.</title>
        <authorList>
            <person name="Parks D.H."/>
            <person name="Chuvochina M."/>
            <person name="Waite D.W."/>
            <person name="Rinke C."/>
            <person name="Skarshewski A."/>
            <person name="Chaumeil P.A."/>
            <person name="Hugenholtz P."/>
        </authorList>
    </citation>
    <scope>NUCLEOTIDE SEQUENCE [LARGE SCALE GENOMIC DNA]</scope>
    <source>
        <strain evidence="3">UBA9152</strain>
    </source>
</reference>
<dbReference type="InterPro" id="IPR020556">
    <property type="entry name" value="Amidase_CS"/>
</dbReference>
<name>A0A3C1KH16_9MICO</name>
<feature type="compositionally biased region" description="Basic residues" evidence="1">
    <location>
        <begin position="39"/>
        <end position="56"/>
    </location>
</feature>
<dbReference type="InterPro" id="IPR036928">
    <property type="entry name" value="AS_sf"/>
</dbReference>